<dbReference type="Gene3D" id="3.40.50.300">
    <property type="entry name" value="P-loop containing nucleotide triphosphate hydrolases"/>
    <property type="match status" value="2"/>
</dbReference>
<dbReference type="InterPro" id="IPR020568">
    <property type="entry name" value="Ribosomal_Su5_D2-typ_SF"/>
</dbReference>
<protein>
    <recommendedName>
        <fullName evidence="2">endopeptidase La</fullName>
        <ecNumber evidence="2">3.4.21.53</ecNumber>
    </recommendedName>
</protein>
<dbReference type="InterPro" id="IPR008269">
    <property type="entry name" value="Lon_proteolytic"/>
</dbReference>
<dbReference type="InterPro" id="IPR041699">
    <property type="entry name" value="AAA_32"/>
</dbReference>
<feature type="coiled-coil region" evidence="3">
    <location>
        <begin position="116"/>
        <end position="147"/>
    </location>
</feature>
<dbReference type="PANTHER" id="PTHR10046">
    <property type="entry name" value="ATP DEPENDENT LON PROTEASE FAMILY MEMBER"/>
    <property type="match status" value="1"/>
</dbReference>
<keyword evidence="2" id="KW-0720">Serine protease</keyword>
<evidence type="ECO:0000256" key="3">
    <source>
        <dbReference type="SAM" id="Coils"/>
    </source>
</evidence>
<dbReference type="Pfam" id="PF20436">
    <property type="entry name" value="LonB_AAA-LID"/>
    <property type="match status" value="1"/>
</dbReference>
<dbReference type="GO" id="GO:0004252">
    <property type="term" value="F:serine-type endopeptidase activity"/>
    <property type="evidence" value="ECO:0007669"/>
    <property type="project" value="UniProtKB-UniRule"/>
</dbReference>
<dbReference type="GO" id="GO:0004176">
    <property type="term" value="F:ATP-dependent peptidase activity"/>
    <property type="evidence" value="ECO:0007669"/>
    <property type="project" value="UniProtKB-UniRule"/>
</dbReference>
<keyword evidence="3" id="KW-0175">Coiled coil</keyword>
<dbReference type="Pfam" id="PF20437">
    <property type="entry name" value="LonC_helical"/>
    <property type="match status" value="1"/>
</dbReference>
<dbReference type="InterPro" id="IPR014721">
    <property type="entry name" value="Ribsml_uS5_D2-typ_fold_subgr"/>
</dbReference>
<keyword evidence="1 2" id="KW-0645">Protease</keyword>
<sequence>MKKFKNTSEIEPYDGIIGQQRAEKAMQFGLKMNNPAYNIYVSGNCGSGRITYTIKAIESQQIDESKIKDWCYVYNFKDPRKPIALDFPAGKGSEFKTYMEDLIECLTEEINDAFENEEYELTKNKLLQTYEFEKEKLLKNIRDYGKEKGFKLKSSSSSFIFIPIDDNYEDEISAEEFCKTKKELEEMAIQVLYKLKSLEERVKQVVIETENQIGKLVVEPYIEAARKKYSDNKKVIEYLDALEENIIEFIYYFYLDEDDLKDKYDKDYALKYEVNLFVSNDNFSKIIVENDPRPSNLFGRVEYEYHNGNLKTDFTKIIPGAFHKANGGYVILYVDQLLRYANTWELLKKTLKTKQIDIEGQGFINPMPIPCDLKIILIGSKYLYNLIYNYDPEFMKYFKVFVDFDDEMDKTEENEDAISRFISYQCNKNNYKHLTYDAVTKVINQSMKMVEDKNKLSTNFNKLMDMIDEGNLYAKMDGSKYIEKRHIDRAILAKKNRIDKIEEKIDESYKNENTLIDIEGKQVGVINGLSVLSTGEHTFGKPSRITVATACGNRGIVNIEREVKMSGSIHNKGVLILEGYLAENFAQEFPLSLNAYICFEQNYGGVDGDSASSAELYALLSSLSNLAIKQNIAVTGSINQKGQIQVVGGIPKKIEGFYYCCKHKGLTGEQGVIIPAKNEDNLVLCEEVEEAIKNKKFHIYKVNKVEEAMEILTDEKFNIIKELSIKKLRKYSEYKK</sequence>
<dbReference type="GO" id="GO:0005524">
    <property type="term" value="F:ATP binding"/>
    <property type="evidence" value="ECO:0007669"/>
    <property type="project" value="InterPro"/>
</dbReference>
<evidence type="ECO:0000256" key="2">
    <source>
        <dbReference type="PROSITE-ProRule" id="PRU01122"/>
    </source>
</evidence>
<dbReference type="EMBL" id="CACRUE010000044">
    <property type="protein sequence ID" value="VYU52230.1"/>
    <property type="molecule type" value="Genomic_DNA"/>
</dbReference>
<proteinExistence type="inferred from homology"/>
<gene>
    <name evidence="5" type="primary">lon</name>
    <name evidence="5" type="ORF">IBLFYP30_00440</name>
</gene>
<evidence type="ECO:0000256" key="1">
    <source>
        <dbReference type="ARBA" id="ARBA00022670"/>
    </source>
</evidence>
<reference evidence="5" key="1">
    <citation type="submission" date="2019-11" db="EMBL/GenBank/DDBJ databases">
        <authorList>
            <person name="Feng L."/>
        </authorList>
    </citation>
    <scope>NUCLEOTIDE SEQUENCE</scope>
    <source>
        <strain evidence="5">IbartlettiiLFYP30</strain>
    </source>
</reference>
<dbReference type="GO" id="GO:0030163">
    <property type="term" value="P:protein catabolic process"/>
    <property type="evidence" value="ECO:0007669"/>
    <property type="project" value="InterPro"/>
</dbReference>
<name>A0A6N3FJT0_9FIRM</name>
<dbReference type="AlphaFoldDB" id="A0A6N3FJT0"/>
<dbReference type="Gene3D" id="3.30.230.10">
    <property type="match status" value="1"/>
</dbReference>
<accession>A0A6N3FJT0</accession>
<dbReference type="InterPro" id="IPR027417">
    <property type="entry name" value="P-loop_NTPase"/>
</dbReference>
<feature type="domain" description="Lon proteolytic" evidence="4">
    <location>
        <begin position="520"/>
        <end position="715"/>
    </location>
</feature>
<dbReference type="EC" id="3.4.21.53" evidence="2"/>
<feature type="active site" evidence="2">
    <location>
        <position position="653"/>
    </location>
</feature>
<dbReference type="PROSITE" id="PS51786">
    <property type="entry name" value="LON_PROTEOLYTIC"/>
    <property type="match status" value="1"/>
</dbReference>
<dbReference type="SUPFAM" id="SSF54211">
    <property type="entry name" value="Ribosomal protein S5 domain 2-like"/>
    <property type="match status" value="1"/>
</dbReference>
<keyword evidence="2 5" id="KW-0378">Hydrolase</keyword>
<comment type="catalytic activity">
    <reaction evidence="2">
        <text>Hydrolysis of proteins in presence of ATP.</text>
        <dbReference type="EC" id="3.4.21.53"/>
    </reaction>
</comment>
<dbReference type="GO" id="GO:0006508">
    <property type="term" value="P:proteolysis"/>
    <property type="evidence" value="ECO:0007669"/>
    <property type="project" value="UniProtKB-KW"/>
</dbReference>
<dbReference type="Gene3D" id="1.10.8.60">
    <property type="match status" value="1"/>
</dbReference>
<dbReference type="RefSeq" id="WP_024038158.1">
    <property type="nucleotide sequence ID" value="NZ_CACRUE010000044.1"/>
</dbReference>
<comment type="similarity">
    <text evidence="2">Belongs to the peptidase S16 family.</text>
</comment>
<dbReference type="InterPro" id="IPR027065">
    <property type="entry name" value="Lon_Prtase"/>
</dbReference>
<organism evidence="5">
    <name type="scientific">Intestinibacter bartlettii</name>
    <dbReference type="NCBI Taxonomy" id="261299"/>
    <lineage>
        <taxon>Bacteria</taxon>
        <taxon>Bacillati</taxon>
        <taxon>Bacillota</taxon>
        <taxon>Clostridia</taxon>
        <taxon>Peptostreptococcales</taxon>
        <taxon>Peptostreptococcaceae</taxon>
        <taxon>Intestinibacter</taxon>
    </lineage>
</organism>
<dbReference type="PRINTS" id="PR00830">
    <property type="entry name" value="ENDOLAPTASE"/>
</dbReference>
<dbReference type="Pfam" id="PF05362">
    <property type="entry name" value="Lon_C"/>
    <property type="match status" value="1"/>
</dbReference>
<evidence type="ECO:0000313" key="5">
    <source>
        <dbReference type="EMBL" id="VYU52230.1"/>
    </source>
</evidence>
<dbReference type="Pfam" id="PF13654">
    <property type="entry name" value="AAA_32"/>
    <property type="match status" value="1"/>
</dbReference>
<dbReference type="InterPro" id="IPR046844">
    <property type="entry name" value="Lon-like_helical"/>
</dbReference>
<feature type="active site" evidence="2">
    <location>
        <position position="610"/>
    </location>
</feature>
<evidence type="ECO:0000259" key="4">
    <source>
        <dbReference type="PROSITE" id="PS51786"/>
    </source>
</evidence>
<dbReference type="InterPro" id="IPR046843">
    <property type="entry name" value="LonB_AAA-LID"/>
</dbReference>